<reference evidence="1 2" key="1">
    <citation type="journal article" date="2011" name="Stand. Genomic Sci.">
        <title>Complete genome sequence of the gliding freshwater bacterium Fluviicola taffensis type strain (RW262).</title>
        <authorList>
            <person name="Woyke T."/>
            <person name="Chertkov O."/>
            <person name="Lapidus A."/>
            <person name="Nolan M."/>
            <person name="Lucas S."/>
            <person name="Del Rio T.G."/>
            <person name="Tice H."/>
            <person name="Cheng J.F."/>
            <person name="Tapia R."/>
            <person name="Han C."/>
            <person name="Goodwin L."/>
            <person name="Pitluck S."/>
            <person name="Liolios K."/>
            <person name="Pagani I."/>
            <person name="Ivanova N."/>
            <person name="Huntemann M."/>
            <person name="Mavromatis K."/>
            <person name="Mikhailova N."/>
            <person name="Pati A."/>
            <person name="Chen A."/>
            <person name="Palaniappan K."/>
            <person name="Land M."/>
            <person name="Hauser L."/>
            <person name="Brambilla E.M."/>
            <person name="Rohde M."/>
            <person name="Mwirichia R."/>
            <person name="Sikorski J."/>
            <person name="Tindall B.J."/>
            <person name="Goker M."/>
            <person name="Bristow J."/>
            <person name="Eisen J.A."/>
            <person name="Markowitz V."/>
            <person name="Hugenholtz P."/>
            <person name="Klenk H.P."/>
            <person name="Kyrpides N.C."/>
        </authorList>
    </citation>
    <scope>NUCLEOTIDE SEQUENCE [LARGE SCALE GENOMIC DNA]</scope>
    <source>
        <strain evidence="2">DSM 16823 / RW262 / RW262</strain>
    </source>
</reference>
<name>F2ICE5_FLUTR</name>
<evidence type="ECO:0000313" key="2">
    <source>
        <dbReference type="Proteomes" id="UP000007463"/>
    </source>
</evidence>
<dbReference type="AlphaFoldDB" id="F2ICE5"/>
<dbReference type="Proteomes" id="UP000007463">
    <property type="component" value="Chromosome"/>
</dbReference>
<dbReference type="HOGENOM" id="CLU_3118107_0_0_10"/>
<evidence type="ECO:0000313" key="1">
    <source>
        <dbReference type="EMBL" id="AEA45415.1"/>
    </source>
</evidence>
<gene>
    <name evidence="1" type="ordered locus">Fluta_3443</name>
</gene>
<keyword evidence="2" id="KW-1185">Reference proteome</keyword>
<accession>F2ICE5</accession>
<organism evidence="1 2">
    <name type="scientific">Fluviicola taffensis (strain DSM 16823 / NCIMB 13979 / RW262)</name>
    <dbReference type="NCBI Taxonomy" id="755732"/>
    <lineage>
        <taxon>Bacteria</taxon>
        <taxon>Pseudomonadati</taxon>
        <taxon>Bacteroidota</taxon>
        <taxon>Flavobacteriia</taxon>
        <taxon>Flavobacteriales</taxon>
        <taxon>Crocinitomicaceae</taxon>
        <taxon>Fluviicola</taxon>
    </lineage>
</organism>
<dbReference type="EMBL" id="CP002542">
    <property type="protein sequence ID" value="AEA45415.1"/>
    <property type="molecule type" value="Genomic_DNA"/>
</dbReference>
<protein>
    <submittedName>
        <fullName evidence="1">Uncharacterized protein</fullName>
    </submittedName>
</protein>
<reference evidence="2" key="2">
    <citation type="submission" date="2011-02" db="EMBL/GenBank/DDBJ databases">
        <title>The complete genome of Fluviicola taffensis DSM 16823.</title>
        <authorList>
            <consortium name="US DOE Joint Genome Institute (JGI-PGF)"/>
            <person name="Lucas S."/>
            <person name="Copeland A."/>
            <person name="Lapidus A."/>
            <person name="Bruce D."/>
            <person name="Goodwin L."/>
            <person name="Pitluck S."/>
            <person name="Kyrpides N."/>
            <person name="Mavromatis K."/>
            <person name="Ivanova N."/>
            <person name="Mikhailova N."/>
            <person name="Pagani I."/>
            <person name="Chertkov O."/>
            <person name="Detter J.C."/>
            <person name="Han C."/>
            <person name="Tapia R."/>
            <person name="Land M."/>
            <person name="Hauser L."/>
            <person name="Markowitz V."/>
            <person name="Cheng J.-F."/>
            <person name="Hugenholtz P."/>
            <person name="Woyke T."/>
            <person name="Wu D."/>
            <person name="Tindall B."/>
            <person name="Pomrenke H.G."/>
            <person name="Brambilla E."/>
            <person name="Klenk H.-P."/>
            <person name="Eisen J.A."/>
        </authorList>
    </citation>
    <scope>NUCLEOTIDE SEQUENCE [LARGE SCALE GENOMIC DNA]</scope>
    <source>
        <strain evidence="2">DSM 16823 / RW262 / RW262</strain>
    </source>
</reference>
<proteinExistence type="predicted"/>
<sequence length="50" mass="5690">MVNKYLTNMQTQEVTEIANPSAAVISQILNFSKSLEVKKLKRKKVLLNLN</sequence>
<dbReference type="KEGG" id="fte:Fluta_3443"/>